<organism evidence="2 3">
    <name type="scientific">Sporothrix curviconia</name>
    <dbReference type="NCBI Taxonomy" id="1260050"/>
    <lineage>
        <taxon>Eukaryota</taxon>
        <taxon>Fungi</taxon>
        <taxon>Dikarya</taxon>
        <taxon>Ascomycota</taxon>
        <taxon>Pezizomycotina</taxon>
        <taxon>Sordariomycetes</taxon>
        <taxon>Sordariomycetidae</taxon>
        <taxon>Ophiostomatales</taxon>
        <taxon>Ophiostomataceae</taxon>
        <taxon>Sporothrix</taxon>
    </lineage>
</organism>
<dbReference type="EMBL" id="CAWUHB010000005">
    <property type="protein sequence ID" value="CAK7212222.1"/>
    <property type="molecule type" value="Genomic_DNA"/>
</dbReference>
<dbReference type="CDD" id="cd10210">
    <property type="entry name" value="ASKHA_NBD_Arp6"/>
    <property type="match status" value="1"/>
</dbReference>
<accession>A0ABP0AYE9</accession>
<dbReference type="Gene3D" id="3.90.640.10">
    <property type="entry name" value="Actin, Chain A, domain 4"/>
    <property type="match status" value="1"/>
</dbReference>
<name>A0ABP0AYE9_9PEZI</name>
<dbReference type="Proteomes" id="UP001642405">
    <property type="component" value="Unassembled WGS sequence"/>
</dbReference>
<comment type="similarity">
    <text evidence="1">Belongs to the actin family.</text>
</comment>
<protein>
    <submittedName>
        <fullName evidence="2">Actin-related protein 6</fullName>
    </submittedName>
</protein>
<dbReference type="InterPro" id="IPR004000">
    <property type="entry name" value="Actin"/>
</dbReference>
<dbReference type="Pfam" id="PF00022">
    <property type="entry name" value="Actin"/>
    <property type="match status" value="1"/>
</dbReference>
<keyword evidence="3" id="KW-1185">Reference proteome</keyword>
<gene>
    <name evidence="2" type="primary">ARP6</name>
    <name evidence="2" type="ORF">SCUCBS95973_001384</name>
</gene>
<dbReference type="Gene3D" id="3.30.420.40">
    <property type="match status" value="2"/>
</dbReference>
<reference evidence="2 3" key="1">
    <citation type="submission" date="2024-01" db="EMBL/GenBank/DDBJ databases">
        <authorList>
            <person name="Allen C."/>
            <person name="Tagirdzhanova G."/>
        </authorList>
    </citation>
    <scope>NUCLEOTIDE SEQUENCE [LARGE SCALE GENOMIC DNA]</scope>
</reference>
<proteinExistence type="inferred from homology"/>
<comment type="caution">
    <text evidence="2">The sequence shown here is derived from an EMBL/GenBank/DDBJ whole genome shotgun (WGS) entry which is preliminary data.</text>
</comment>
<dbReference type="InterPro" id="IPR043129">
    <property type="entry name" value="ATPase_NBD"/>
</dbReference>
<evidence type="ECO:0000256" key="1">
    <source>
        <dbReference type="RuleBase" id="RU000487"/>
    </source>
</evidence>
<evidence type="ECO:0000313" key="2">
    <source>
        <dbReference type="EMBL" id="CAK7212222.1"/>
    </source>
</evidence>
<dbReference type="PANTHER" id="PTHR11937">
    <property type="entry name" value="ACTIN"/>
    <property type="match status" value="1"/>
</dbReference>
<sequence length="515" mass="55594">MAGGRKGKPAGPPPPARTLVVDNGAYTIKAGFAGDSNDNTPLTIPNCIARDRQRRTYIGSELPARCRDYGEAVFRRPVEKGYIVNWEAQRAIWAHEFGEDAEGSEGRLRCDPAETRLVLTEQPNALPALQANCDQMVFEEFRFASYFRGPAAQFNAYLELGSPPDAAAAETPIDGAVDATEAKTEETAAAAAATGLPPAPPELPFTTTATGAAEIRLVIDAGYSFTTVTPVLHGRPIHRAVRRLDVGGKLLTNYLTKLLSVRHYDMRHDTYIVNEMKEKACYVALDFAADLDKTWKGPRVNVGEVNDAKRRRLDVFRSGSAGIAKEYVLPDYHARAAGIVRDYDAAAAAARTRRGGGRGSAGDDFGDAPASADEDVLVLRNERFAVPELLFHPADIGLQQPGLPDLVAQSVHALPVGLWPALLANVVVVGGCAELPGFVQRLQQEIQTRMPDDLVVRVTRPADPTTCTWRGAARFASLPQNAATVNQVCVTRQEYDEHGAGWVARKFAAGLGGID</sequence>
<dbReference type="SMART" id="SM00268">
    <property type="entry name" value="ACTIN"/>
    <property type="match status" value="1"/>
</dbReference>
<dbReference type="SUPFAM" id="SSF53067">
    <property type="entry name" value="Actin-like ATPase domain"/>
    <property type="match status" value="2"/>
</dbReference>
<evidence type="ECO:0000313" key="3">
    <source>
        <dbReference type="Proteomes" id="UP001642405"/>
    </source>
</evidence>